<proteinExistence type="inferred from homology"/>
<reference evidence="5" key="1">
    <citation type="submission" date="2021-06" db="EMBL/GenBank/DDBJ databases">
        <authorList>
            <person name="Kallberg Y."/>
            <person name="Tangrot J."/>
            <person name="Rosling A."/>
        </authorList>
    </citation>
    <scope>NUCLEOTIDE SEQUENCE</scope>
    <source>
        <strain evidence="5">BR232B</strain>
    </source>
</reference>
<dbReference type="PROSITE" id="PS01031">
    <property type="entry name" value="SHSP"/>
    <property type="match status" value="1"/>
</dbReference>
<dbReference type="OrthoDB" id="1431247at2759"/>
<comment type="caution">
    <text evidence="5">The sequence shown here is derived from an EMBL/GenBank/DDBJ whole genome shotgun (WGS) entry which is preliminary data.</text>
</comment>
<accession>A0A9N9CWS3</accession>
<dbReference type="Proteomes" id="UP000789739">
    <property type="component" value="Unassembled WGS sequence"/>
</dbReference>
<keyword evidence="1" id="KW-0346">Stress response</keyword>
<dbReference type="CDD" id="cd06464">
    <property type="entry name" value="ACD_sHsps-like"/>
    <property type="match status" value="1"/>
</dbReference>
<feature type="domain" description="SHSP" evidence="4">
    <location>
        <begin position="37"/>
        <end position="148"/>
    </location>
</feature>
<protein>
    <submittedName>
        <fullName evidence="5">3262_t:CDS:1</fullName>
    </submittedName>
</protein>
<comment type="similarity">
    <text evidence="2 3">Belongs to the small heat shock protein (HSP20) family.</text>
</comment>
<evidence type="ECO:0000256" key="1">
    <source>
        <dbReference type="ARBA" id="ARBA00023016"/>
    </source>
</evidence>
<dbReference type="EMBL" id="CAJVPI010001461">
    <property type="protein sequence ID" value="CAG8613914.1"/>
    <property type="molecule type" value="Genomic_DNA"/>
</dbReference>
<dbReference type="InterPro" id="IPR002068">
    <property type="entry name" value="A-crystallin/Hsp20_dom"/>
</dbReference>
<dbReference type="SUPFAM" id="SSF49764">
    <property type="entry name" value="HSP20-like chaperones"/>
    <property type="match status" value="1"/>
</dbReference>
<evidence type="ECO:0000313" key="6">
    <source>
        <dbReference type="Proteomes" id="UP000789739"/>
    </source>
</evidence>
<dbReference type="Pfam" id="PF00011">
    <property type="entry name" value="HSP20"/>
    <property type="match status" value="1"/>
</dbReference>
<evidence type="ECO:0000256" key="3">
    <source>
        <dbReference type="RuleBase" id="RU003616"/>
    </source>
</evidence>
<evidence type="ECO:0000313" key="5">
    <source>
        <dbReference type="EMBL" id="CAG8613914.1"/>
    </source>
</evidence>
<evidence type="ECO:0000256" key="2">
    <source>
        <dbReference type="PROSITE-ProRule" id="PRU00285"/>
    </source>
</evidence>
<dbReference type="PANTHER" id="PTHR11527">
    <property type="entry name" value="HEAT-SHOCK PROTEIN 20 FAMILY MEMBER"/>
    <property type="match status" value="1"/>
</dbReference>
<dbReference type="InterPro" id="IPR031107">
    <property type="entry name" value="Small_HSP"/>
</dbReference>
<gene>
    <name evidence="5" type="ORF">PBRASI_LOCUS8324</name>
</gene>
<sequence>MSLIGFDDHMENQVNRLFDDFVRDLGATRRGESTRRTNDRQRWTPLIDVHEREKDYLVSAELPGAKKDQISLDVRDNTLVISGETKKDQQYHEGNTHVRERRWGQFTRSISLPNNINSGEISAKFTDGVLEVTIPKAEDAQPKKITIN</sequence>
<keyword evidence="6" id="KW-1185">Reference proteome</keyword>
<dbReference type="InterPro" id="IPR008978">
    <property type="entry name" value="HSP20-like_chaperone"/>
</dbReference>
<evidence type="ECO:0000259" key="4">
    <source>
        <dbReference type="PROSITE" id="PS01031"/>
    </source>
</evidence>
<dbReference type="Gene3D" id="2.60.40.790">
    <property type="match status" value="1"/>
</dbReference>
<name>A0A9N9CWS3_9GLOM</name>
<organism evidence="5 6">
    <name type="scientific">Paraglomus brasilianum</name>
    <dbReference type="NCBI Taxonomy" id="144538"/>
    <lineage>
        <taxon>Eukaryota</taxon>
        <taxon>Fungi</taxon>
        <taxon>Fungi incertae sedis</taxon>
        <taxon>Mucoromycota</taxon>
        <taxon>Glomeromycotina</taxon>
        <taxon>Glomeromycetes</taxon>
        <taxon>Paraglomerales</taxon>
        <taxon>Paraglomeraceae</taxon>
        <taxon>Paraglomus</taxon>
    </lineage>
</organism>
<dbReference type="AlphaFoldDB" id="A0A9N9CWS3"/>